<dbReference type="InterPro" id="IPR002364">
    <property type="entry name" value="Quin_OxRdtase/zeta-crystal_CS"/>
</dbReference>
<dbReference type="Gene3D" id="3.90.180.10">
    <property type="entry name" value="Medium-chain alcohol dehydrogenases, catalytic domain"/>
    <property type="match status" value="1"/>
</dbReference>
<evidence type="ECO:0000256" key="3">
    <source>
        <dbReference type="ARBA" id="ARBA00022490"/>
    </source>
</evidence>
<dbReference type="InterPro" id="IPR020843">
    <property type="entry name" value="ER"/>
</dbReference>
<evidence type="ECO:0000256" key="4">
    <source>
        <dbReference type="ARBA" id="ARBA00022857"/>
    </source>
</evidence>
<evidence type="ECO:0000256" key="1">
    <source>
        <dbReference type="ARBA" id="ARBA00004496"/>
    </source>
</evidence>
<comment type="subcellular location">
    <subcellularLocation>
        <location evidence="1">Cytoplasm</location>
    </subcellularLocation>
</comment>
<dbReference type="RefSeq" id="WP_166056150.1">
    <property type="nucleotide sequence ID" value="NZ_JAAMPJ010000022.1"/>
</dbReference>
<dbReference type="SUPFAM" id="SSF51735">
    <property type="entry name" value="NAD(P)-binding Rossmann-fold domains"/>
    <property type="match status" value="1"/>
</dbReference>
<dbReference type="PANTHER" id="PTHR44154">
    <property type="entry name" value="QUINONE OXIDOREDUCTASE"/>
    <property type="match status" value="1"/>
</dbReference>
<dbReference type="Gene3D" id="3.40.50.720">
    <property type="entry name" value="NAD(P)-binding Rossmann-like Domain"/>
    <property type="match status" value="1"/>
</dbReference>
<dbReference type="SUPFAM" id="SSF50129">
    <property type="entry name" value="GroES-like"/>
    <property type="match status" value="1"/>
</dbReference>
<evidence type="ECO:0000313" key="7">
    <source>
        <dbReference type="EMBL" id="NGY66420.1"/>
    </source>
</evidence>
<dbReference type="CDD" id="cd05289">
    <property type="entry name" value="MDR_like_2"/>
    <property type="match status" value="1"/>
</dbReference>
<dbReference type="AlphaFoldDB" id="A0A7C9WAM1"/>
<keyword evidence="4" id="KW-0521">NADP</keyword>
<comment type="subunit">
    <text evidence="2">Homotetramer.</text>
</comment>
<evidence type="ECO:0000256" key="5">
    <source>
        <dbReference type="ARBA" id="ARBA00022884"/>
    </source>
</evidence>
<dbReference type="EMBL" id="JAAMPJ010000022">
    <property type="protein sequence ID" value="NGY66420.1"/>
    <property type="molecule type" value="Genomic_DNA"/>
</dbReference>
<proteinExistence type="predicted"/>
<comment type="caution">
    <text evidence="7">The sequence shown here is derived from an EMBL/GenBank/DDBJ whole genome shotgun (WGS) entry which is preliminary data.</text>
</comment>
<dbReference type="GO" id="GO:0016491">
    <property type="term" value="F:oxidoreductase activity"/>
    <property type="evidence" value="ECO:0007669"/>
    <property type="project" value="InterPro"/>
</dbReference>
<protein>
    <submittedName>
        <fullName evidence="7">NADP-dependent oxidoreductase</fullName>
    </submittedName>
</protein>
<dbReference type="Proteomes" id="UP000481360">
    <property type="component" value="Unassembled WGS sequence"/>
</dbReference>
<dbReference type="InterPro" id="IPR013154">
    <property type="entry name" value="ADH-like_N"/>
</dbReference>
<dbReference type="InterPro" id="IPR051603">
    <property type="entry name" value="Zinc-ADH_QOR/CCCR"/>
</dbReference>
<dbReference type="PANTHER" id="PTHR44154:SF1">
    <property type="entry name" value="QUINONE OXIDOREDUCTASE"/>
    <property type="match status" value="1"/>
</dbReference>
<dbReference type="PROSITE" id="PS01162">
    <property type="entry name" value="QOR_ZETA_CRYSTAL"/>
    <property type="match status" value="1"/>
</dbReference>
<evidence type="ECO:0000256" key="2">
    <source>
        <dbReference type="ARBA" id="ARBA00011881"/>
    </source>
</evidence>
<organism evidence="7 8">
    <name type="scientific">Lentzea alba</name>
    <dbReference type="NCBI Taxonomy" id="2714351"/>
    <lineage>
        <taxon>Bacteria</taxon>
        <taxon>Bacillati</taxon>
        <taxon>Actinomycetota</taxon>
        <taxon>Actinomycetes</taxon>
        <taxon>Pseudonocardiales</taxon>
        <taxon>Pseudonocardiaceae</taxon>
        <taxon>Lentzea</taxon>
    </lineage>
</organism>
<gene>
    <name evidence="7" type="ORF">G7043_46805</name>
</gene>
<dbReference type="Pfam" id="PF13602">
    <property type="entry name" value="ADH_zinc_N_2"/>
    <property type="match status" value="1"/>
</dbReference>
<reference evidence="7 8" key="1">
    <citation type="submission" date="2020-03" db="EMBL/GenBank/DDBJ databases">
        <title>Isolation and identification of active actinomycetes.</title>
        <authorList>
            <person name="Sun X."/>
        </authorList>
    </citation>
    <scope>NUCLEOTIDE SEQUENCE [LARGE SCALE GENOMIC DNA]</scope>
    <source>
        <strain evidence="7 8">NEAU-D13</strain>
    </source>
</reference>
<feature type="domain" description="Enoyl reductase (ER)" evidence="6">
    <location>
        <begin position="10"/>
        <end position="308"/>
    </location>
</feature>
<keyword evidence="3" id="KW-0963">Cytoplasm</keyword>
<dbReference type="Pfam" id="PF08240">
    <property type="entry name" value="ADH_N"/>
    <property type="match status" value="1"/>
</dbReference>
<dbReference type="SMART" id="SM00829">
    <property type="entry name" value="PKS_ER"/>
    <property type="match status" value="1"/>
</dbReference>
<sequence>MKAIAFTRFGDADVMSWQELPDPLLGPDQVLVEVKAAGVNPVDFKIRAGYLQGLLPHHLPLIPGWDVAGVVRAVGIGVQDWKPGDEILAYGRKDHVQFGTYAELVALPDRMIARKPSNVDFVTAAALPLAGLTALQALKAVGTGTGDAVLVHAAAGGVGHLQVQIARELGAARVLGTASPRNHEFVRSLGAEPVAYGDALVDAVAELVGGDGLVDVVVDNVGGLAFDQSLQLVRDRARMTSIVDGPRALEHGVINTWARPNGEQTQWLVDRVAAGSIRVEVQQTFPLAEAVKAHKLLEGGHVRGKVVLTA</sequence>
<dbReference type="GO" id="GO:0005737">
    <property type="term" value="C:cytoplasm"/>
    <property type="evidence" value="ECO:0007669"/>
    <property type="project" value="UniProtKB-SubCell"/>
</dbReference>
<keyword evidence="5" id="KW-0694">RNA-binding</keyword>
<dbReference type="InterPro" id="IPR011032">
    <property type="entry name" value="GroES-like_sf"/>
</dbReference>
<accession>A0A7C9WAM1</accession>
<dbReference type="GO" id="GO:0003723">
    <property type="term" value="F:RNA binding"/>
    <property type="evidence" value="ECO:0007669"/>
    <property type="project" value="UniProtKB-KW"/>
</dbReference>
<keyword evidence="8" id="KW-1185">Reference proteome</keyword>
<evidence type="ECO:0000313" key="8">
    <source>
        <dbReference type="Proteomes" id="UP000481360"/>
    </source>
</evidence>
<dbReference type="GO" id="GO:0008270">
    <property type="term" value="F:zinc ion binding"/>
    <property type="evidence" value="ECO:0007669"/>
    <property type="project" value="InterPro"/>
</dbReference>
<evidence type="ECO:0000259" key="6">
    <source>
        <dbReference type="SMART" id="SM00829"/>
    </source>
</evidence>
<dbReference type="InterPro" id="IPR036291">
    <property type="entry name" value="NAD(P)-bd_dom_sf"/>
</dbReference>
<name>A0A7C9WAM1_9PSEU</name>